<protein>
    <submittedName>
        <fullName evidence="2">Uncharacterized protein</fullName>
    </submittedName>
</protein>
<evidence type="ECO:0000313" key="2">
    <source>
        <dbReference type="EMBL" id="TYL87033.1"/>
    </source>
</evidence>
<feature type="region of interest" description="Disordered" evidence="1">
    <location>
        <begin position="1"/>
        <end position="23"/>
    </location>
</feature>
<keyword evidence="3" id="KW-1185">Reference proteome</keyword>
<name>A0A5S4X0C7_9BRAD</name>
<sequence>MIQPQPEGERKCLGVSRGAPASRLGTECRSSRRYLGHLIGRGALLLKHELTSISDDYQSAWCDWFVQDKPPWKQEHGVFSMTSLKLIG</sequence>
<evidence type="ECO:0000256" key="1">
    <source>
        <dbReference type="SAM" id="MobiDB-lite"/>
    </source>
</evidence>
<dbReference type="RefSeq" id="WP_148749728.1">
    <property type="nucleotide sequence ID" value="NZ_VSSR01000010.1"/>
</dbReference>
<gene>
    <name evidence="2" type="ORF">FXB38_05325</name>
</gene>
<proteinExistence type="predicted"/>
<comment type="caution">
    <text evidence="2">The sequence shown here is derived from an EMBL/GenBank/DDBJ whole genome shotgun (WGS) entry which is preliminary data.</text>
</comment>
<evidence type="ECO:0000313" key="3">
    <source>
        <dbReference type="Proteomes" id="UP000324853"/>
    </source>
</evidence>
<accession>A0A5S4X0C7</accession>
<dbReference type="EMBL" id="VSSR01000010">
    <property type="protein sequence ID" value="TYL87033.1"/>
    <property type="molecule type" value="Genomic_DNA"/>
</dbReference>
<dbReference type="OrthoDB" id="7173769at2"/>
<dbReference type="AlphaFoldDB" id="A0A5S4X0C7"/>
<reference evidence="2 3" key="1">
    <citation type="submission" date="2019-08" db="EMBL/GenBank/DDBJ databases">
        <title>Bradyrhizobium hipponensis sp. nov., a rhizobium isolated from a Lupinus angustifolius root nodule in Tunisia.</title>
        <authorList>
            <person name="Off K."/>
            <person name="Rejili M."/>
            <person name="Mars M."/>
            <person name="Brachmann A."/>
            <person name="Marin M."/>
        </authorList>
    </citation>
    <scope>NUCLEOTIDE SEQUENCE [LARGE SCALE GENOMIC DNA]</scope>
    <source>
        <strain evidence="2 3">CTAW11</strain>
    </source>
</reference>
<dbReference type="Proteomes" id="UP000324853">
    <property type="component" value="Unassembled WGS sequence"/>
</dbReference>
<organism evidence="2 3">
    <name type="scientific">Bradyrhizobium cytisi</name>
    <dbReference type="NCBI Taxonomy" id="515489"/>
    <lineage>
        <taxon>Bacteria</taxon>
        <taxon>Pseudomonadati</taxon>
        <taxon>Pseudomonadota</taxon>
        <taxon>Alphaproteobacteria</taxon>
        <taxon>Hyphomicrobiales</taxon>
        <taxon>Nitrobacteraceae</taxon>
        <taxon>Bradyrhizobium</taxon>
    </lineage>
</organism>